<sequence>MVYCGKPSRGCQMCRARRIKCDETKPTCNQCAKSRRQCPGYKDEFDLVFRNETQATELRARKASRKATALKHGKPSKAVAIHKPAPDQSIISTLQLPVDQQATCHFLSNFVLLPSHDNTRGWMEFVVPLLKSEKQASHFKLAFDACAMASLGNRVGSGCNFENKALGCYTKALSATFSALKDPVLSKEDSTLAAVLLLGLFENITAKQLGMLAWGSHIEGAIQLVKSRDRKQVRTKTGLALFVATRTQMIIHTLTTGTPPAMGVEWWITDSYKNQYGAECQRLNIRTAELRAESNRLMASLARSPENIELLLDIIRRCQTLDQQHVAWANQLPEYFHYKAVAWEDNVPSGNYGMAEVFPGRIDAYQDLWVVSVWNLMRCSRIILASLIVRCAAWVCAPVDYRTTPEYATAARTCVDTITDIISSVPYQLGWFSSRRELLERANLSAFGCGEEDALKGLPGYFLTWPLTCVQGQDYTTDAQRAWVKGRLEFIGNHLGVRYANVLKQVSILSKSLELSASAWHFFSFSPFFIFFPLFSIYLSPHLFLFLVSTSGSTDTSPQLNVRVPSMLIRRDGLMASPYPASYNFEKLLSSKTAPAMAGYSLNPIQQHEAMQKERAEKQKTELLSKARGSLPNTERVADGLLQFQS</sequence>
<dbReference type="PROSITE" id="PS50048">
    <property type="entry name" value="ZN2_CY6_FUNGAL_2"/>
    <property type="match status" value="1"/>
</dbReference>
<evidence type="ECO:0000313" key="5">
    <source>
        <dbReference type="Proteomes" id="UP000009096"/>
    </source>
</evidence>
<dbReference type="PANTHER" id="PTHR38791:SF13">
    <property type="entry name" value="ZN(2)-C6 FUNGAL-TYPE DOMAIN-CONTAINING PROTEIN"/>
    <property type="match status" value="1"/>
</dbReference>
<proteinExistence type="predicted"/>
<keyword evidence="1" id="KW-0539">Nucleus</keyword>
<keyword evidence="2" id="KW-0472">Membrane</keyword>
<feature type="domain" description="Zn(2)-C6 fungal-type" evidence="3">
    <location>
        <begin position="10"/>
        <end position="38"/>
    </location>
</feature>
<name>W7LWN7_GIBM7</name>
<evidence type="ECO:0000313" key="4">
    <source>
        <dbReference type="EMBL" id="EWG43693.1"/>
    </source>
</evidence>
<dbReference type="Pfam" id="PF11951">
    <property type="entry name" value="Fungal_trans_2"/>
    <property type="match status" value="1"/>
</dbReference>
<dbReference type="PROSITE" id="PS00463">
    <property type="entry name" value="ZN2_CY6_FUNGAL_1"/>
    <property type="match status" value="1"/>
</dbReference>
<dbReference type="SUPFAM" id="SSF57701">
    <property type="entry name" value="Zn2/Cys6 DNA-binding domain"/>
    <property type="match status" value="1"/>
</dbReference>
<dbReference type="GeneID" id="30072466"/>
<dbReference type="InterPro" id="IPR036864">
    <property type="entry name" value="Zn2-C6_fun-type_DNA-bd_sf"/>
</dbReference>
<accession>W7LWN7</accession>
<keyword evidence="5" id="KW-1185">Reference proteome</keyword>
<dbReference type="EMBL" id="DS022246">
    <property type="protein sequence ID" value="EWG43693.1"/>
    <property type="molecule type" value="Genomic_DNA"/>
</dbReference>
<dbReference type="AlphaFoldDB" id="W7LWN7"/>
<dbReference type="GO" id="GO:0008270">
    <property type="term" value="F:zinc ion binding"/>
    <property type="evidence" value="ECO:0007669"/>
    <property type="project" value="InterPro"/>
</dbReference>
<organism evidence="4 5">
    <name type="scientific">Gibberella moniliformis (strain M3125 / FGSC 7600)</name>
    <name type="common">Maize ear and stalk rot fungus</name>
    <name type="synonym">Fusarium verticillioides</name>
    <dbReference type="NCBI Taxonomy" id="334819"/>
    <lineage>
        <taxon>Eukaryota</taxon>
        <taxon>Fungi</taxon>
        <taxon>Dikarya</taxon>
        <taxon>Ascomycota</taxon>
        <taxon>Pezizomycotina</taxon>
        <taxon>Sordariomycetes</taxon>
        <taxon>Hypocreomycetidae</taxon>
        <taxon>Hypocreales</taxon>
        <taxon>Nectriaceae</taxon>
        <taxon>Fusarium</taxon>
        <taxon>Fusarium fujikuroi species complex</taxon>
    </lineage>
</organism>
<keyword evidence="2" id="KW-0812">Transmembrane</keyword>
<dbReference type="InterPro" id="IPR053175">
    <property type="entry name" value="DHMBA_Reg_Transcription_Factor"/>
</dbReference>
<dbReference type="Proteomes" id="UP000009096">
    <property type="component" value="Chromosome 4"/>
</dbReference>
<dbReference type="GO" id="GO:0000981">
    <property type="term" value="F:DNA-binding transcription factor activity, RNA polymerase II-specific"/>
    <property type="evidence" value="ECO:0007669"/>
    <property type="project" value="InterPro"/>
</dbReference>
<evidence type="ECO:0000256" key="1">
    <source>
        <dbReference type="ARBA" id="ARBA00023242"/>
    </source>
</evidence>
<dbReference type="InterPro" id="IPR021858">
    <property type="entry name" value="Fun_TF"/>
</dbReference>
<reference evidence="4 5" key="1">
    <citation type="journal article" date="2010" name="Nature">
        <title>Comparative genomics reveals mobile pathogenicity chromosomes in Fusarium.</title>
        <authorList>
            <person name="Ma L.J."/>
            <person name="van der Does H.C."/>
            <person name="Borkovich K.A."/>
            <person name="Coleman J.J."/>
            <person name="Daboussi M.J."/>
            <person name="Di Pietro A."/>
            <person name="Dufresne M."/>
            <person name="Freitag M."/>
            <person name="Grabherr M."/>
            <person name="Henrissat B."/>
            <person name="Houterman P.M."/>
            <person name="Kang S."/>
            <person name="Shim W.B."/>
            <person name="Woloshuk C."/>
            <person name="Xie X."/>
            <person name="Xu J.R."/>
            <person name="Antoniw J."/>
            <person name="Baker S.E."/>
            <person name="Bluhm B.H."/>
            <person name="Breakspear A."/>
            <person name="Brown D.W."/>
            <person name="Butchko R.A."/>
            <person name="Chapman S."/>
            <person name="Coulson R."/>
            <person name="Coutinho P.M."/>
            <person name="Danchin E.G."/>
            <person name="Diener A."/>
            <person name="Gale L.R."/>
            <person name="Gardiner D.M."/>
            <person name="Goff S."/>
            <person name="Hammond-Kosack K.E."/>
            <person name="Hilburn K."/>
            <person name="Hua-Van A."/>
            <person name="Jonkers W."/>
            <person name="Kazan K."/>
            <person name="Kodira C.D."/>
            <person name="Koehrsen M."/>
            <person name="Kumar L."/>
            <person name="Lee Y.H."/>
            <person name="Li L."/>
            <person name="Manners J.M."/>
            <person name="Miranda-Saavedra D."/>
            <person name="Mukherjee M."/>
            <person name="Park G."/>
            <person name="Park J."/>
            <person name="Park S.Y."/>
            <person name="Proctor R.H."/>
            <person name="Regev A."/>
            <person name="Ruiz-Roldan M.C."/>
            <person name="Sain D."/>
            <person name="Sakthikumar S."/>
            <person name="Sykes S."/>
            <person name="Schwartz D.C."/>
            <person name="Turgeon B.G."/>
            <person name="Wapinski I."/>
            <person name="Yoder O."/>
            <person name="Young S."/>
            <person name="Zeng Q."/>
            <person name="Zhou S."/>
            <person name="Galagan J."/>
            <person name="Cuomo C.A."/>
            <person name="Kistler H.C."/>
            <person name="Rep M."/>
        </authorList>
    </citation>
    <scope>NUCLEOTIDE SEQUENCE [LARGE SCALE GENOMIC DNA]</scope>
    <source>
        <strain evidence="5">M3125 / FGSC 7600</strain>
    </source>
</reference>
<dbReference type="CDD" id="cd00067">
    <property type="entry name" value="GAL4"/>
    <property type="match status" value="1"/>
</dbReference>
<dbReference type="Pfam" id="PF00172">
    <property type="entry name" value="Zn_clus"/>
    <property type="match status" value="1"/>
</dbReference>
<dbReference type="EMBL" id="CM000581">
    <property type="protein sequence ID" value="EWG43693.1"/>
    <property type="molecule type" value="Genomic_DNA"/>
</dbReference>
<gene>
    <name evidence="4" type="ORF">FVEG_15590</name>
</gene>
<dbReference type="KEGG" id="fvr:FVEG_15590"/>
<dbReference type="RefSeq" id="XP_018749884.1">
    <property type="nucleotide sequence ID" value="XM_018904757.1"/>
</dbReference>
<dbReference type="SMART" id="SM00066">
    <property type="entry name" value="GAL4"/>
    <property type="match status" value="1"/>
</dbReference>
<feature type="transmembrane region" description="Helical" evidence="2">
    <location>
        <begin position="519"/>
        <end position="539"/>
    </location>
</feature>
<evidence type="ECO:0000259" key="3">
    <source>
        <dbReference type="PROSITE" id="PS50048"/>
    </source>
</evidence>
<dbReference type="OrthoDB" id="4314040at2759"/>
<dbReference type="InterPro" id="IPR001138">
    <property type="entry name" value="Zn2Cys6_DnaBD"/>
</dbReference>
<evidence type="ECO:0000256" key="2">
    <source>
        <dbReference type="SAM" id="Phobius"/>
    </source>
</evidence>
<keyword evidence="2" id="KW-1133">Transmembrane helix</keyword>
<dbReference type="VEuPathDB" id="FungiDB:FVEG_15590"/>
<protein>
    <recommendedName>
        <fullName evidence="3">Zn(2)-C6 fungal-type domain-containing protein</fullName>
    </recommendedName>
</protein>
<dbReference type="PANTHER" id="PTHR38791">
    <property type="entry name" value="ZN(II)2CYS6 TRANSCRIPTION FACTOR (EUROFUNG)-RELATED-RELATED"/>
    <property type="match status" value="1"/>
</dbReference>
<dbReference type="Gene3D" id="4.10.240.10">
    <property type="entry name" value="Zn(2)-C6 fungal-type DNA-binding domain"/>
    <property type="match status" value="1"/>
</dbReference>